<dbReference type="AlphaFoldDB" id="A0A8J6T4S0"/>
<dbReference type="Gene3D" id="3.20.20.220">
    <property type="match status" value="1"/>
</dbReference>
<evidence type="ECO:0000256" key="2">
    <source>
        <dbReference type="ARBA" id="ARBA00004777"/>
    </source>
</evidence>
<dbReference type="GO" id="GO:0009086">
    <property type="term" value="P:methionine biosynthetic process"/>
    <property type="evidence" value="ECO:0007669"/>
    <property type="project" value="TreeGrafter"/>
</dbReference>
<dbReference type="GO" id="GO:0005829">
    <property type="term" value="C:cytosol"/>
    <property type="evidence" value="ECO:0007669"/>
    <property type="project" value="TreeGrafter"/>
</dbReference>
<comment type="catalytic activity">
    <reaction evidence="7">
        <text>(6S)-5-methyl-5,6,7,8-tetrahydrofolate + NAD(+) = (6R)-5,10-methylene-5,6,7,8-tetrahydrofolate + NADH + H(+)</text>
        <dbReference type="Rhea" id="RHEA:19821"/>
        <dbReference type="ChEBI" id="CHEBI:15378"/>
        <dbReference type="ChEBI" id="CHEBI:15636"/>
        <dbReference type="ChEBI" id="CHEBI:18608"/>
        <dbReference type="ChEBI" id="CHEBI:57540"/>
        <dbReference type="ChEBI" id="CHEBI:57945"/>
        <dbReference type="EC" id="1.5.1.54"/>
    </reaction>
    <physiologicalReaction direction="right-to-left" evidence="7">
        <dbReference type="Rhea" id="RHEA:19823"/>
    </physiologicalReaction>
</comment>
<comment type="cofactor">
    <cofactor evidence="1 8">
        <name>FAD</name>
        <dbReference type="ChEBI" id="CHEBI:57692"/>
    </cofactor>
</comment>
<proteinExistence type="inferred from homology"/>
<evidence type="ECO:0000313" key="9">
    <source>
        <dbReference type="EMBL" id="MBC8179000.1"/>
    </source>
</evidence>
<keyword evidence="5 8" id="KW-0274">FAD</keyword>
<dbReference type="InterPro" id="IPR003171">
    <property type="entry name" value="Mehydrof_redctse-like"/>
</dbReference>
<name>A0A8J6T4S0_9DELT</name>
<protein>
    <recommendedName>
        <fullName evidence="8">Methylenetetrahydrofolate reductase</fullName>
    </recommendedName>
</protein>
<dbReference type="Pfam" id="PF02219">
    <property type="entry name" value="MTHFR"/>
    <property type="match status" value="1"/>
</dbReference>
<reference evidence="9 10" key="1">
    <citation type="submission" date="2020-08" db="EMBL/GenBank/DDBJ databases">
        <title>Bridging the membrane lipid divide: bacteria of the FCB group superphylum have the potential to synthesize archaeal ether lipids.</title>
        <authorList>
            <person name="Villanueva L."/>
            <person name="Von Meijenfeldt F.A.B."/>
            <person name="Westbye A.B."/>
            <person name="Yadav S."/>
            <person name="Hopmans E.C."/>
            <person name="Dutilh B.E."/>
            <person name="Sinninghe Damste J.S."/>
        </authorList>
    </citation>
    <scope>NUCLEOTIDE SEQUENCE [LARGE SCALE GENOMIC DNA]</scope>
    <source>
        <strain evidence="9">NIOZ-UU27</strain>
    </source>
</reference>
<dbReference type="EMBL" id="JACNJD010000336">
    <property type="protein sequence ID" value="MBC8179000.1"/>
    <property type="molecule type" value="Genomic_DNA"/>
</dbReference>
<evidence type="ECO:0000256" key="5">
    <source>
        <dbReference type="ARBA" id="ARBA00022827"/>
    </source>
</evidence>
<evidence type="ECO:0000256" key="7">
    <source>
        <dbReference type="ARBA" id="ARBA00048628"/>
    </source>
</evidence>
<evidence type="ECO:0000256" key="6">
    <source>
        <dbReference type="ARBA" id="ARBA00023002"/>
    </source>
</evidence>
<dbReference type="PANTHER" id="PTHR45754">
    <property type="entry name" value="METHYLENETETRAHYDROFOLATE REDUCTASE"/>
    <property type="match status" value="1"/>
</dbReference>
<dbReference type="UniPathway" id="UPA00193"/>
<accession>A0A8J6T4S0</accession>
<dbReference type="InterPro" id="IPR029041">
    <property type="entry name" value="FAD-linked_oxidoreductase-like"/>
</dbReference>
<sequence length="291" mass="31745">MQLKEKIAAKKFVVLGEFEPPKGADFSSFLKNVNLIRGRVDAFVVPEMANAVLKASSLGGCAFLEREGIGAVLQVCCRDRNRLALQADILSAGALGVKNIMGVTGVDISYGDHPHARTVNDLDLLELLDTINKLQDGKDLAGVDLRGTPQFCVGSTVDMGASGDLLKIELEDIDKKIDLGVEYLVTNPVFDMRRLQQFVKRIDTEKVAVIPTVLLLKSAGMARYIDRNVKGISVPAEMIRDIQKAPDKPKECIKIAGETINRLKDMGMAGVLISTVGWEDRLPQILDMAKL</sequence>
<dbReference type="PANTHER" id="PTHR45754:SF3">
    <property type="entry name" value="METHYLENETETRAHYDROFOLATE REDUCTASE (NADPH)"/>
    <property type="match status" value="1"/>
</dbReference>
<gene>
    <name evidence="9" type="ORF">H8E19_16475</name>
</gene>
<dbReference type="GO" id="GO:0106312">
    <property type="term" value="F:methylenetetrahydrofolate reductase (NADH) activity"/>
    <property type="evidence" value="ECO:0007669"/>
    <property type="project" value="UniProtKB-EC"/>
</dbReference>
<dbReference type="SUPFAM" id="SSF51730">
    <property type="entry name" value="FAD-linked oxidoreductase"/>
    <property type="match status" value="1"/>
</dbReference>
<comment type="caution">
    <text evidence="9">The sequence shown here is derived from an EMBL/GenBank/DDBJ whole genome shotgun (WGS) entry which is preliminary data.</text>
</comment>
<dbReference type="Proteomes" id="UP000650524">
    <property type="component" value="Unassembled WGS sequence"/>
</dbReference>
<dbReference type="GO" id="GO:0035999">
    <property type="term" value="P:tetrahydrofolate interconversion"/>
    <property type="evidence" value="ECO:0007669"/>
    <property type="project" value="UniProtKB-UniPathway"/>
</dbReference>
<organism evidence="9 10">
    <name type="scientific">Candidatus Desulfacyla euxinica</name>
    <dbReference type="NCBI Taxonomy" id="2841693"/>
    <lineage>
        <taxon>Bacteria</taxon>
        <taxon>Deltaproteobacteria</taxon>
        <taxon>Candidatus Desulfacyla</taxon>
    </lineage>
</organism>
<evidence type="ECO:0000256" key="4">
    <source>
        <dbReference type="ARBA" id="ARBA00022630"/>
    </source>
</evidence>
<evidence type="ECO:0000256" key="1">
    <source>
        <dbReference type="ARBA" id="ARBA00001974"/>
    </source>
</evidence>
<keyword evidence="4 8" id="KW-0285">Flavoprotein</keyword>
<evidence type="ECO:0000256" key="8">
    <source>
        <dbReference type="RuleBase" id="RU003862"/>
    </source>
</evidence>
<comment type="similarity">
    <text evidence="3 8">Belongs to the methylenetetrahydrofolate reductase family.</text>
</comment>
<dbReference type="GO" id="GO:0071949">
    <property type="term" value="F:FAD binding"/>
    <property type="evidence" value="ECO:0007669"/>
    <property type="project" value="TreeGrafter"/>
</dbReference>
<evidence type="ECO:0000256" key="3">
    <source>
        <dbReference type="ARBA" id="ARBA00006743"/>
    </source>
</evidence>
<evidence type="ECO:0000313" key="10">
    <source>
        <dbReference type="Proteomes" id="UP000650524"/>
    </source>
</evidence>
<keyword evidence="6 8" id="KW-0560">Oxidoreductase</keyword>
<comment type="pathway">
    <text evidence="2 8">One-carbon metabolism; tetrahydrofolate interconversion.</text>
</comment>